<organism evidence="1 2">
    <name type="scientific">Sitophilus oryzae</name>
    <name type="common">Rice weevil</name>
    <name type="synonym">Curculio oryzae</name>
    <dbReference type="NCBI Taxonomy" id="7048"/>
    <lineage>
        <taxon>Eukaryota</taxon>
        <taxon>Metazoa</taxon>
        <taxon>Ecdysozoa</taxon>
        <taxon>Arthropoda</taxon>
        <taxon>Hexapoda</taxon>
        <taxon>Insecta</taxon>
        <taxon>Pterygota</taxon>
        <taxon>Neoptera</taxon>
        <taxon>Endopterygota</taxon>
        <taxon>Coleoptera</taxon>
        <taxon>Polyphaga</taxon>
        <taxon>Cucujiformia</taxon>
        <taxon>Curculionidae</taxon>
        <taxon>Dryophthorinae</taxon>
        <taxon>Sitophilus</taxon>
    </lineage>
</organism>
<dbReference type="GeneID" id="115888164"/>
<dbReference type="OrthoDB" id="6711362at2759"/>
<proteinExistence type="predicted"/>
<evidence type="ECO:0000313" key="1">
    <source>
        <dbReference type="Proteomes" id="UP000504635"/>
    </source>
</evidence>
<keyword evidence="1" id="KW-1185">Reference proteome</keyword>
<dbReference type="RefSeq" id="XP_030763630.1">
    <property type="nucleotide sequence ID" value="XM_030907770.1"/>
</dbReference>
<evidence type="ECO:0000313" key="2">
    <source>
        <dbReference type="RefSeq" id="XP_030763630.1"/>
    </source>
</evidence>
<reference evidence="2" key="1">
    <citation type="submission" date="2025-08" db="UniProtKB">
        <authorList>
            <consortium name="RefSeq"/>
        </authorList>
    </citation>
    <scope>IDENTIFICATION</scope>
    <source>
        <tissue evidence="2">Gonads</tissue>
    </source>
</reference>
<name>A0A6J2YL81_SITOR</name>
<dbReference type="Proteomes" id="UP000504635">
    <property type="component" value="Unplaced"/>
</dbReference>
<accession>A0A6J2YL81</accession>
<dbReference type="InParanoid" id="A0A6J2YL81"/>
<gene>
    <name evidence="2" type="primary">LOC115888164</name>
</gene>
<dbReference type="AlphaFoldDB" id="A0A6J2YL81"/>
<sequence length="192" mass="21943">MDFIWVGKESTLHCSLQNAIQLRRERCMGLRGFHAFAGCDSVSFFTGKGKKDGKHGCHVSQQQMHLLLCLFRMTTFQVTFKHFLKTLHQRCTYAATTGISKVDQLRKHLFCTESKPRRLIPPSSAALFQHCLRAAYQAGPFGADHWICYSVTHRLQILGVEGSTIKPLWSTLSCIWTAYRELESAYEENLLE</sequence>
<protein>
    <submittedName>
        <fullName evidence="2">Uncharacterized protein LOC115888164</fullName>
    </submittedName>
</protein>
<dbReference type="KEGG" id="soy:115888164"/>